<feature type="region of interest" description="Disordered" evidence="1">
    <location>
        <begin position="1"/>
        <end position="21"/>
    </location>
</feature>
<sequence>MTKHDASVQRFNVKKVKLHKKKRMEMKNQKKVFVTAKGEKKTVGKPPASKKKVRRDTKRAKHNAKYEQERLVASGLVTKEDIAKIEADEAAAAADDDDDDIAE</sequence>
<name>A0A485KW45_9STRA</name>
<feature type="region of interest" description="Disordered" evidence="1">
    <location>
        <begin position="36"/>
        <end position="67"/>
    </location>
</feature>
<evidence type="ECO:0000313" key="2">
    <source>
        <dbReference type="EMBL" id="KAF0696930.1"/>
    </source>
</evidence>
<feature type="compositionally biased region" description="Basic residues" evidence="1">
    <location>
        <begin position="48"/>
        <end position="63"/>
    </location>
</feature>
<reference evidence="3 4" key="1">
    <citation type="submission" date="2019-03" db="EMBL/GenBank/DDBJ databases">
        <authorList>
            <person name="Gaulin E."/>
            <person name="Dumas B."/>
        </authorList>
    </citation>
    <scope>NUCLEOTIDE SEQUENCE [LARGE SCALE GENOMIC DNA]</scope>
    <source>
        <strain evidence="3">CBS 568.67</strain>
    </source>
</reference>
<dbReference type="AlphaFoldDB" id="A0A485KW45"/>
<evidence type="ECO:0000256" key="1">
    <source>
        <dbReference type="SAM" id="MobiDB-lite"/>
    </source>
</evidence>
<dbReference type="Proteomes" id="UP000332933">
    <property type="component" value="Unassembled WGS sequence"/>
</dbReference>
<proteinExistence type="predicted"/>
<dbReference type="OrthoDB" id="76881at2759"/>
<accession>A0A485KW45</accession>
<feature type="compositionally biased region" description="Basic residues" evidence="1">
    <location>
        <begin position="12"/>
        <end position="21"/>
    </location>
</feature>
<evidence type="ECO:0000313" key="4">
    <source>
        <dbReference type="Proteomes" id="UP000332933"/>
    </source>
</evidence>
<keyword evidence="4" id="KW-1185">Reference proteome</keyword>
<reference evidence="2" key="2">
    <citation type="submission" date="2019-06" db="EMBL/GenBank/DDBJ databases">
        <title>Genomics analysis of Aphanomyces spp. identifies a new class of oomycete effector associated with host adaptation.</title>
        <authorList>
            <person name="Gaulin E."/>
        </authorList>
    </citation>
    <scope>NUCLEOTIDE SEQUENCE</scope>
    <source>
        <strain evidence="2">CBS 578.67</strain>
    </source>
</reference>
<organism evidence="3 4">
    <name type="scientific">Aphanomyces stellatus</name>
    <dbReference type="NCBI Taxonomy" id="120398"/>
    <lineage>
        <taxon>Eukaryota</taxon>
        <taxon>Sar</taxon>
        <taxon>Stramenopiles</taxon>
        <taxon>Oomycota</taxon>
        <taxon>Saprolegniomycetes</taxon>
        <taxon>Saprolegniales</taxon>
        <taxon>Verrucalvaceae</taxon>
        <taxon>Aphanomyces</taxon>
    </lineage>
</organism>
<gene>
    <name evidence="3" type="primary">Aste57867_12349</name>
    <name evidence="2" type="ORF">As57867_012303</name>
    <name evidence="3" type="ORF">ASTE57867_12349</name>
</gene>
<dbReference type="EMBL" id="CAADRA010005375">
    <property type="protein sequence ID" value="VFT89201.1"/>
    <property type="molecule type" value="Genomic_DNA"/>
</dbReference>
<protein>
    <submittedName>
        <fullName evidence="3">Aste57867_12349 protein</fullName>
    </submittedName>
</protein>
<dbReference type="EMBL" id="VJMH01005354">
    <property type="protein sequence ID" value="KAF0696930.1"/>
    <property type="molecule type" value="Genomic_DNA"/>
</dbReference>
<evidence type="ECO:0000313" key="3">
    <source>
        <dbReference type="EMBL" id="VFT89201.1"/>
    </source>
</evidence>